<sequence>MAHPTQSGFQDAASPLMEELLHFHDHTLIVILIISTLVLYTIITITLAKTDRHACSRLPRNRSYLNNPPCHRPYFYCTPFTTNPLLNRRSQ</sequence>
<dbReference type="GO" id="GO:0004129">
    <property type="term" value="F:cytochrome-c oxidase activity"/>
    <property type="evidence" value="ECO:0007669"/>
    <property type="project" value="UniProtKB-EC"/>
</dbReference>
<comment type="catalytic activity">
    <reaction evidence="7">
        <text>4 Fe(II)-[cytochrome c] + O2 + 8 H(+)(in) = 4 Fe(III)-[cytochrome c] + 2 H2O + 4 H(+)(out)</text>
        <dbReference type="Rhea" id="RHEA:11436"/>
        <dbReference type="Rhea" id="RHEA-COMP:10350"/>
        <dbReference type="Rhea" id="RHEA-COMP:14399"/>
        <dbReference type="ChEBI" id="CHEBI:15377"/>
        <dbReference type="ChEBI" id="CHEBI:15378"/>
        <dbReference type="ChEBI" id="CHEBI:15379"/>
        <dbReference type="ChEBI" id="CHEBI:29033"/>
        <dbReference type="ChEBI" id="CHEBI:29034"/>
        <dbReference type="EC" id="7.1.1.9"/>
    </reaction>
    <physiologicalReaction direction="left-to-right" evidence="7">
        <dbReference type="Rhea" id="RHEA:11437"/>
    </physiologicalReaction>
</comment>
<dbReference type="SUPFAM" id="SSF81464">
    <property type="entry name" value="Cytochrome c oxidase subunit II-like, transmembrane region"/>
    <property type="match status" value="1"/>
</dbReference>
<reference evidence="10" key="2">
    <citation type="journal article" date="2015" name="Fish Shellfish Immunol.">
        <title>Early steps in the European eel (Anguilla anguilla)-Vibrio vulnificus interaction in the gills: Role of the RtxA13 toxin.</title>
        <authorList>
            <person name="Callol A."/>
            <person name="Pajuelo D."/>
            <person name="Ebbesson L."/>
            <person name="Teles M."/>
            <person name="MacKenzie S."/>
            <person name="Amaro C."/>
        </authorList>
    </citation>
    <scope>NUCLEOTIDE SEQUENCE</scope>
</reference>
<dbReference type="AlphaFoldDB" id="A0A0E9ULU0"/>
<dbReference type="GO" id="GO:0016020">
    <property type="term" value="C:membrane"/>
    <property type="evidence" value="ECO:0007669"/>
    <property type="project" value="UniProtKB-SubCell"/>
</dbReference>
<evidence type="ECO:0000256" key="2">
    <source>
        <dbReference type="ARBA" id="ARBA00007866"/>
    </source>
</evidence>
<comment type="subcellular location">
    <subcellularLocation>
        <location evidence="1">Membrane</location>
        <topology evidence="1">Multi-pass membrane protein</topology>
    </subcellularLocation>
</comment>
<evidence type="ECO:0000256" key="4">
    <source>
        <dbReference type="ARBA" id="ARBA00022692"/>
    </source>
</evidence>
<evidence type="ECO:0000256" key="5">
    <source>
        <dbReference type="ARBA" id="ARBA00023136"/>
    </source>
</evidence>
<dbReference type="EMBL" id="GBXM01041830">
    <property type="protein sequence ID" value="JAH66747.1"/>
    <property type="molecule type" value="Transcribed_RNA"/>
</dbReference>
<dbReference type="PROSITE" id="PS50999">
    <property type="entry name" value="COX2_TM"/>
    <property type="match status" value="1"/>
</dbReference>
<keyword evidence="8" id="KW-1133">Transmembrane helix</keyword>
<keyword evidence="5 8" id="KW-0472">Membrane</keyword>
<feature type="domain" description="Cytochrome oxidase subunit II transmembrane region profile" evidence="9">
    <location>
        <begin position="1"/>
        <end position="91"/>
    </location>
</feature>
<evidence type="ECO:0000256" key="8">
    <source>
        <dbReference type="SAM" id="Phobius"/>
    </source>
</evidence>
<evidence type="ECO:0000256" key="7">
    <source>
        <dbReference type="ARBA" id="ARBA00049512"/>
    </source>
</evidence>
<comment type="similarity">
    <text evidence="2">Belongs to the cytochrome c oxidase subunit 2 family.</text>
</comment>
<keyword evidence="4 8" id="KW-0812">Transmembrane</keyword>
<dbReference type="InterPro" id="IPR011759">
    <property type="entry name" value="Cyt_c_oxidase_su2_TM_dom"/>
</dbReference>
<reference evidence="10" key="1">
    <citation type="submission" date="2014-11" db="EMBL/GenBank/DDBJ databases">
        <authorList>
            <person name="Amaro Gonzalez C."/>
        </authorList>
    </citation>
    <scope>NUCLEOTIDE SEQUENCE</scope>
</reference>
<evidence type="ECO:0000259" key="9">
    <source>
        <dbReference type="PROSITE" id="PS50999"/>
    </source>
</evidence>
<name>A0A0E9ULU0_ANGAN</name>
<protein>
    <recommendedName>
        <fullName evidence="3">Cytochrome c oxidase subunit 2</fullName>
    </recommendedName>
    <alternativeName>
        <fullName evidence="6">Cytochrome c oxidase polypeptide II</fullName>
    </alternativeName>
</protein>
<dbReference type="GO" id="GO:0022900">
    <property type="term" value="P:electron transport chain"/>
    <property type="evidence" value="ECO:0007669"/>
    <property type="project" value="InterPro"/>
</dbReference>
<dbReference type="Pfam" id="PF02790">
    <property type="entry name" value="COX2_TM"/>
    <property type="match status" value="1"/>
</dbReference>
<evidence type="ECO:0000256" key="3">
    <source>
        <dbReference type="ARBA" id="ARBA00015946"/>
    </source>
</evidence>
<evidence type="ECO:0000256" key="6">
    <source>
        <dbReference type="ARBA" id="ARBA00031389"/>
    </source>
</evidence>
<dbReference type="InterPro" id="IPR036257">
    <property type="entry name" value="Cyt_c_oxidase_su2_TM_sf"/>
</dbReference>
<dbReference type="Gene3D" id="1.10.287.90">
    <property type="match status" value="1"/>
</dbReference>
<organism evidence="10">
    <name type="scientific">Anguilla anguilla</name>
    <name type="common">European freshwater eel</name>
    <name type="synonym">Muraena anguilla</name>
    <dbReference type="NCBI Taxonomy" id="7936"/>
    <lineage>
        <taxon>Eukaryota</taxon>
        <taxon>Metazoa</taxon>
        <taxon>Chordata</taxon>
        <taxon>Craniata</taxon>
        <taxon>Vertebrata</taxon>
        <taxon>Euteleostomi</taxon>
        <taxon>Actinopterygii</taxon>
        <taxon>Neopterygii</taxon>
        <taxon>Teleostei</taxon>
        <taxon>Anguilliformes</taxon>
        <taxon>Anguillidae</taxon>
        <taxon>Anguilla</taxon>
    </lineage>
</organism>
<feature type="transmembrane region" description="Helical" evidence="8">
    <location>
        <begin position="27"/>
        <end position="48"/>
    </location>
</feature>
<accession>A0A0E9ULU0</accession>
<evidence type="ECO:0000256" key="1">
    <source>
        <dbReference type="ARBA" id="ARBA00004141"/>
    </source>
</evidence>
<proteinExistence type="inferred from homology"/>
<evidence type="ECO:0000313" key="10">
    <source>
        <dbReference type="EMBL" id="JAH66747.1"/>
    </source>
</evidence>